<dbReference type="PROSITE" id="PS50039">
    <property type="entry name" value="FORK_HEAD_3"/>
    <property type="match status" value="1"/>
</dbReference>
<evidence type="ECO:0000256" key="10">
    <source>
        <dbReference type="SAM" id="MobiDB-lite"/>
    </source>
</evidence>
<feature type="region of interest" description="Disordered" evidence="10">
    <location>
        <begin position="316"/>
        <end position="346"/>
    </location>
</feature>
<protein>
    <recommendedName>
        <fullName evidence="11">Fork-head domain-containing protein</fullName>
    </recommendedName>
</protein>
<feature type="compositionally biased region" description="Polar residues" evidence="10">
    <location>
        <begin position="330"/>
        <end position="340"/>
    </location>
</feature>
<dbReference type="SMART" id="SM00339">
    <property type="entry name" value="FH"/>
    <property type="match status" value="1"/>
</dbReference>
<evidence type="ECO:0000256" key="8">
    <source>
        <dbReference type="ARBA" id="ARBA00023242"/>
    </source>
</evidence>
<evidence type="ECO:0000256" key="6">
    <source>
        <dbReference type="ARBA" id="ARBA00023125"/>
    </source>
</evidence>
<proteinExistence type="predicted"/>
<evidence type="ECO:0000256" key="3">
    <source>
        <dbReference type="ARBA" id="ARBA00022473"/>
    </source>
</evidence>
<feature type="DNA-binding region" description="Fork-head" evidence="9">
    <location>
        <begin position="227"/>
        <end position="321"/>
    </location>
</feature>
<dbReference type="GO" id="GO:0000981">
    <property type="term" value="F:DNA-binding transcription factor activity, RNA polymerase II-specific"/>
    <property type="evidence" value="ECO:0007669"/>
    <property type="project" value="TreeGrafter"/>
</dbReference>
<dbReference type="EMBL" id="CAJVRM010000012">
    <property type="protein sequence ID" value="CAG8971162.1"/>
    <property type="molecule type" value="Genomic_DNA"/>
</dbReference>
<comment type="subcellular location">
    <subcellularLocation>
        <location evidence="2">Cytoplasm</location>
    </subcellularLocation>
    <subcellularLocation>
        <location evidence="1 9">Nucleus</location>
    </subcellularLocation>
</comment>
<reference evidence="12" key="1">
    <citation type="submission" date="2021-07" db="EMBL/GenBank/DDBJ databases">
        <authorList>
            <person name="Durling M."/>
        </authorList>
    </citation>
    <scope>NUCLEOTIDE SEQUENCE</scope>
</reference>
<evidence type="ECO:0000256" key="7">
    <source>
        <dbReference type="ARBA" id="ARBA00023163"/>
    </source>
</evidence>
<dbReference type="AlphaFoldDB" id="A0A9N9Q1A3"/>
<keyword evidence="8 9" id="KW-0539">Nucleus</keyword>
<feature type="region of interest" description="Disordered" evidence="10">
    <location>
        <begin position="177"/>
        <end position="216"/>
    </location>
</feature>
<keyword evidence="4" id="KW-0963">Cytoplasm</keyword>
<evidence type="ECO:0000256" key="5">
    <source>
        <dbReference type="ARBA" id="ARBA00023015"/>
    </source>
</evidence>
<dbReference type="PANTHER" id="PTHR45767">
    <property type="entry name" value="FORKHEAD BOX PROTEIN O"/>
    <property type="match status" value="1"/>
</dbReference>
<sequence length="454" mass="51354">MLITMNSGQYRHRPQNHGLPLDYPYGDSLGSSMQSTQHMVSFDGSSRSRPDQPFVVNPSATLPVNNFGLTSPMTSLPQSSTIWSDPNNSQMSFDDQTTTNNYYGYSAVVTSSEQDNSLVRGINFAGVPRTWPPYDPRMLNNTDVFEHSYMMEPDKRNVHNTSDEDPFVTKATSYVRMSMSQSPKVENDHQEPHLSPTKETGDSDDGGRSSRELTAMDVDEHTTDEPYAKLIHRALMSVPSHSMVLQEIYQWFRENTGKGNGGPESKGWMNSIRHNLSMNAAFKKTERKLPGDDTKKSTEWVLEDFAIKDGVQSTTRYRKGTGAKRFMRSDNPTPSRQSSGRKGGISAYKMKMQRRAVRDRNDPRRSLHRHDILCSQYSYPAQAGMQRHSSPSTPPNNEMAGPTPYFLPKTEPVEQPFDEVVRALQDVQGVYHDDAPLFTHQHHGHYYDGLPSQF</sequence>
<evidence type="ECO:0000313" key="13">
    <source>
        <dbReference type="Proteomes" id="UP000701801"/>
    </source>
</evidence>
<organism evidence="12 13">
    <name type="scientific">Hymenoscyphus albidus</name>
    <dbReference type="NCBI Taxonomy" id="595503"/>
    <lineage>
        <taxon>Eukaryota</taxon>
        <taxon>Fungi</taxon>
        <taxon>Dikarya</taxon>
        <taxon>Ascomycota</taxon>
        <taxon>Pezizomycotina</taxon>
        <taxon>Leotiomycetes</taxon>
        <taxon>Helotiales</taxon>
        <taxon>Helotiaceae</taxon>
        <taxon>Hymenoscyphus</taxon>
    </lineage>
</organism>
<keyword evidence="6 9" id="KW-0238">DNA-binding</keyword>
<keyword evidence="13" id="KW-1185">Reference proteome</keyword>
<feature type="compositionally biased region" description="Basic and acidic residues" evidence="10">
    <location>
        <begin position="199"/>
        <end position="211"/>
    </location>
</feature>
<evidence type="ECO:0000259" key="11">
    <source>
        <dbReference type="PROSITE" id="PS50039"/>
    </source>
</evidence>
<keyword evidence="5" id="KW-0805">Transcription regulation</keyword>
<name>A0A9N9Q1A3_9HELO</name>
<accession>A0A9N9Q1A3</accession>
<dbReference type="GO" id="GO:0005737">
    <property type="term" value="C:cytoplasm"/>
    <property type="evidence" value="ECO:0007669"/>
    <property type="project" value="UniProtKB-SubCell"/>
</dbReference>
<dbReference type="GO" id="GO:0000978">
    <property type="term" value="F:RNA polymerase II cis-regulatory region sequence-specific DNA binding"/>
    <property type="evidence" value="ECO:0007669"/>
    <property type="project" value="TreeGrafter"/>
</dbReference>
<dbReference type="PANTHER" id="PTHR45767:SF2">
    <property type="entry name" value="FORKHEAD BOX PROTEIN O"/>
    <property type="match status" value="1"/>
</dbReference>
<dbReference type="InterPro" id="IPR001766">
    <property type="entry name" value="Fork_head_dom"/>
</dbReference>
<evidence type="ECO:0000256" key="2">
    <source>
        <dbReference type="ARBA" id="ARBA00004496"/>
    </source>
</evidence>
<evidence type="ECO:0000313" key="12">
    <source>
        <dbReference type="EMBL" id="CAG8971162.1"/>
    </source>
</evidence>
<evidence type="ECO:0000256" key="1">
    <source>
        <dbReference type="ARBA" id="ARBA00004123"/>
    </source>
</evidence>
<gene>
    <name evidence="12" type="ORF">HYALB_00010137</name>
</gene>
<comment type="caution">
    <text evidence="12">The sequence shown here is derived from an EMBL/GenBank/DDBJ whole genome shotgun (WGS) entry which is preliminary data.</text>
</comment>
<dbReference type="Gene3D" id="1.10.10.10">
    <property type="entry name" value="Winged helix-like DNA-binding domain superfamily/Winged helix DNA-binding domain"/>
    <property type="match status" value="1"/>
</dbReference>
<dbReference type="Pfam" id="PF00250">
    <property type="entry name" value="Forkhead"/>
    <property type="match status" value="1"/>
</dbReference>
<evidence type="ECO:0000256" key="9">
    <source>
        <dbReference type="PROSITE-ProRule" id="PRU00089"/>
    </source>
</evidence>
<dbReference type="Proteomes" id="UP000701801">
    <property type="component" value="Unassembled WGS sequence"/>
</dbReference>
<dbReference type="SUPFAM" id="SSF46785">
    <property type="entry name" value="Winged helix' DNA-binding domain"/>
    <property type="match status" value="1"/>
</dbReference>
<dbReference type="InterPro" id="IPR036390">
    <property type="entry name" value="WH_DNA-bd_sf"/>
</dbReference>
<feature type="domain" description="Fork-head" evidence="11">
    <location>
        <begin position="227"/>
        <end position="321"/>
    </location>
</feature>
<keyword evidence="7" id="KW-0804">Transcription</keyword>
<feature type="compositionally biased region" description="Basic residues" evidence="10">
    <location>
        <begin position="316"/>
        <end position="326"/>
    </location>
</feature>
<dbReference type="InterPro" id="IPR036388">
    <property type="entry name" value="WH-like_DNA-bd_sf"/>
</dbReference>
<evidence type="ECO:0000256" key="4">
    <source>
        <dbReference type="ARBA" id="ARBA00022490"/>
    </source>
</evidence>
<dbReference type="GO" id="GO:0005634">
    <property type="term" value="C:nucleus"/>
    <property type="evidence" value="ECO:0007669"/>
    <property type="project" value="UniProtKB-SubCell"/>
</dbReference>
<dbReference type="OrthoDB" id="5954824at2759"/>
<keyword evidence="3" id="KW-0217">Developmental protein</keyword>